<proteinExistence type="predicted"/>
<keyword evidence="1" id="KW-0175">Coiled coil</keyword>
<dbReference type="Proteomes" id="UP000016543">
    <property type="component" value="Unassembled WGS sequence"/>
</dbReference>
<dbReference type="EMBL" id="AAMX01000012">
    <property type="protein sequence ID" value="EAQ31755.1"/>
    <property type="molecule type" value="Genomic_DNA"/>
</dbReference>
<accession>A0ABM9WLL0</accession>
<evidence type="ECO:0000313" key="3">
    <source>
        <dbReference type="Proteomes" id="UP000016543"/>
    </source>
</evidence>
<gene>
    <name evidence="2" type="ORF">OS145_06624</name>
</gene>
<dbReference type="RefSeq" id="WP_006955907.1">
    <property type="nucleotide sequence ID" value="NZ_CH672406.1"/>
</dbReference>
<comment type="caution">
    <text evidence="2">The sequence shown here is derived from an EMBL/GenBank/DDBJ whole genome shotgun (WGS) entry which is preliminary data.</text>
</comment>
<sequence length="421" mass="49190">MTSEFEEVPKWVEEFDVDDAAEGQWLVNYLTNKGIKLYRQQNENIREAAKRILIGLFRENRPDHYRLLRNIQESYRQRSKRKDKTEYLDRTYRLSRESVEKLNGLSDKLGVSKEQVVEALLKEQANLESLYDLKNKKGAKLTSDQIARSYAKHNHVGDLIFGSRAFPTEEQLVQTIKKVVKKLNISINLRKDKKPLLATSEFVRVMAKEGALYNVNSSLANSDSFDRVKDPISNEPLSDYSDDLMLEDFIYLSDTVEARLKQYRAAVYKSNGIRSEEALIETLVDEAYNWYSEMLELNSLRDESDNLRAKISQHRAELAKQIRDIKFDDERFDAIVKLCETLELMVIRLFEEYDLERHNHRINVETLKGNAPIKQPNRFRHMERDKSIKKFREMVALAIAGNVDPESVQDHEFQGVRDESN</sequence>
<evidence type="ECO:0000313" key="2">
    <source>
        <dbReference type="EMBL" id="EAQ31755.1"/>
    </source>
</evidence>
<evidence type="ECO:0000256" key="1">
    <source>
        <dbReference type="SAM" id="Coils"/>
    </source>
</evidence>
<reference evidence="2 3" key="1">
    <citation type="submission" date="2006-01" db="EMBL/GenBank/DDBJ databases">
        <authorList>
            <person name="Brettar I."/>
            <person name="Hofle M."/>
            <person name="Ferriera S."/>
            <person name="Johnson J."/>
            <person name="Kravitz S."/>
            <person name="Halpern A."/>
            <person name="Remington K."/>
            <person name="Beeson K."/>
            <person name="Tran B."/>
            <person name="Rogers Y.-H."/>
            <person name="Friedman R."/>
            <person name="Venter J.C."/>
        </authorList>
    </citation>
    <scope>NUCLEOTIDE SEQUENCE [LARGE SCALE GENOMIC DNA]</scope>
    <source>
        <strain evidence="2 3">OS145</strain>
    </source>
</reference>
<feature type="coiled-coil region" evidence="1">
    <location>
        <begin position="297"/>
        <end position="324"/>
    </location>
</feature>
<organism evidence="2 3">
    <name type="scientific">Idiomarina baltica OS145</name>
    <dbReference type="NCBI Taxonomy" id="314276"/>
    <lineage>
        <taxon>Bacteria</taxon>
        <taxon>Pseudomonadati</taxon>
        <taxon>Pseudomonadota</taxon>
        <taxon>Gammaproteobacteria</taxon>
        <taxon>Alteromonadales</taxon>
        <taxon>Idiomarinaceae</taxon>
        <taxon>Idiomarina</taxon>
    </lineage>
</organism>
<name>A0ABM9WLL0_9GAMM</name>
<protein>
    <submittedName>
        <fullName evidence="2">Uncharacterized protein</fullName>
    </submittedName>
</protein>
<keyword evidence="3" id="KW-1185">Reference proteome</keyword>